<comment type="caution">
    <text evidence="1">The sequence shown here is derived from an EMBL/GenBank/DDBJ whole genome shotgun (WGS) entry which is preliminary data.</text>
</comment>
<dbReference type="Gene3D" id="3.40.50.1820">
    <property type="entry name" value="alpha/beta hydrolase"/>
    <property type="match status" value="1"/>
</dbReference>
<accession>A0A4Q1CBF8</accession>
<dbReference type="SUPFAM" id="SSF53474">
    <property type="entry name" value="alpha/beta-Hydrolases"/>
    <property type="match status" value="1"/>
</dbReference>
<dbReference type="EMBL" id="SDHX01000001">
    <property type="protein sequence ID" value="RXK56443.1"/>
    <property type="molecule type" value="Genomic_DNA"/>
</dbReference>
<keyword evidence="1" id="KW-0378">Hydrolase</keyword>
<proteinExistence type="predicted"/>
<dbReference type="InterPro" id="IPR029058">
    <property type="entry name" value="AB_hydrolase_fold"/>
</dbReference>
<gene>
    <name evidence="1" type="ORF">ESB00_11420</name>
</gene>
<protein>
    <submittedName>
        <fullName evidence="1">Alpha/beta hydrolase</fullName>
    </submittedName>
</protein>
<sequence length="200" mass="21987">MIYVLPGMGADRRMYPAPWDTLPDCSFLNWPDYSGEQSLSEIAESVVRRHSIEEGAWLAGSSLGGMVATEIAMMVPLRGIILIGSARSPDEVSTLLRAVSPLIDLAPLPFIQQLAGKAPMDLMQMFKDSDPDFIRAMCRAIVNWKGIEKYVPIHRIHGRHDLVIPLPKHVEHVIDGGHLIAMTHAADCVTAVKNLLSSNP</sequence>
<evidence type="ECO:0000313" key="1">
    <source>
        <dbReference type="EMBL" id="RXK56443.1"/>
    </source>
</evidence>
<dbReference type="OrthoDB" id="5431180at2"/>
<dbReference type="RefSeq" id="WP_129047811.1">
    <property type="nucleotide sequence ID" value="NZ_SDHX01000001.1"/>
</dbReference>
<name>A0A4Q1CBF8_9BACT</name>
<dbReference type="Proteomes" id="UP000290218">
    <property type="component" value="Unassembled WGS sequence"/>
</dbReference>
<dbReference type="GO" id="GO:0016787">
    <property type="term" value="F:hydrolase activity"/>
    <property type="evidence" value="ECO:0007669"/>
    <property type="project" value="UniProtKB-KW"/>
</dbReference>
<organism evidence="1 2">
    <name type="scientific">Oleiharenicola lentus</name>
    <dbReference type="NCBI Taxonomy" id="2508720"/>
    <lineage>
        <taxon>Bacteria</taxon>
        <taxon>Pseudomonadati</taxon>
        <taxon>Verrucomicrobiota</taxon>
        <taxon>Opitutia</taxon>
        <taxon>Opitutales</taxon>
        <taxon>Opitutaceae</taxon>
        <taxon>Oleiharenicola</taxon>
    </lineage>
</organism>
<dbReference type="AlphaFoldDB" id="A0A4Q1CBF8"/>
<evidence type="ECO:0000313" key="2">
    <source>
        <dbReference type="Proteomes" id="UP000290218"/>
    </source>
</evidence>
<keyword evidence="2" id="KW-1185">Reference proteome</keyword>
<reference evidence="1 2" key="1">
    <citation type="submission" date="2019-01" db="EMBL/GenBank/DDBJ databases">
        <title>Lacunisphaera sp. strain TWA-58.</title>
        <authorList>
            <person name="Chen W.-M."/>
        </authorList>
    </citation>
    <scope>NUCLEOTIDE SEQUENCE [LARGE SCALE GENOMIC DNA]</scope>
    <source>
        <strain evidence="1 2">TWA-58</strain>
    </source>
</reference>